<dbReference type="InterPro" id="IPR041412">
    <property type="entry name" value="Xrn1_helical"/>
</dbReference>
<feature type="region of interest" description="Disordered" evidence="5">
    <location>
        <begin position="309"/>
        <end position="329"/>
    </location>
</feature>
<sequence length="1182" mass="129397">MAVPSHLRHQQQLLLQILLVLSLKELAEALGGFPPYQLVGPTQHTSQAPFCCRSRSVAFHVYPSTSVAAVCSRSTSSNCGHNWRRISNCREHPWLRKCSAPCRILSRNSNSTAVNGIPHFYRWLCNQFPTCVQPLQRYVWRGLARQSDSSSTSSSKTSSSTSSSRAAKDIVRERMLQQLQREEELLLQQFQSTFGAASAAAGADFSLLQCNLDEQQQQQIPIDALLIDFNALLHLCIHGHIPDSPAVSLLQQQQQLLQPLLQQQHLPLLLQRVLSYLDLLVKLVRPRTLLCVTLDGVPPAAKLAQQRSRRFRQQREQQQRQQQLQQRSLFQDDTTVPTTALLSASIAGTSPDATAAAAAAAGIATAAASAATTAPAGEDNRFDTNSIGPGTHFMFVAESTLRRFIAYKQRSSKVWGAMRAIVFSGADVPGEGEHKLMQLLTRGSWASPNAALAEAWSSEVQQHQQQRKTLQHRRKKQPAARFRVLLPPSFEELTAATSLHVTRAAASSAAGVAFPVAADSPTDKVAPPGETASDKPSMQQQQPQQQQDLSELLVALPGRICLYGLDADLLVLALARQRPGLLILREKQRSLRGTRAAAARQVLLRIQDALRSQQEQQQGQKEQQERQRQQDAQPHAQSEPGNGEGKGRQQDQQGEPQQQQEGQQPASNGFLLPATGDFLRYTAKDFEVVCIDSLRHQLVRSLATAAANEAGIAAAIAAAAAEPQRQATGASIQSTATAASRVGLRKKPPEAIRGVRRVGLAAPSCQIPLGSLRGIPRGSFLGASLRQLQELEASRLVDDFVLLSFFVGNDFLPALPHINIYAGGFSWLLQLYTRALPVLGGPLTRKTQIHLPRLIRFFALISHQEGPHFEPGGPPGPLRKERAAEYYAAKFPLQDLAAAEGRGSFLPSGDAGSHEEGSLGGSPSSATRLPGVPFGVFRHELCVKYISGLFFLLHYYHSGTPSWSWEFPYNYAPLASDLGALRAPKLRITLPHAQPISPYQQLLAVLPPSSTRLLPAPYRRLHVAPNHTAIETMFPSSFLVDPCPLQAIPYPGKASELSEGASIPTSDDTEASAATAAVAAAMDEGKQALERALKRVPTKDKSAQLPEWLHRPIIPFLDLKWLRSAAAEAVEASLENGAKWSPEDYFRNRLGRPHIFVSPRQSRSAEKPNKRQSTKTRTKRPI</sequence>
<dbReference type="PANTHER" id="PTHR12341:SF7">
    <property type="entry name" value="5'-3' EXORIBONUCLEASE 1"/>
    <property type="match status" value="1"/>
</dbReference>
<evidence type="ECO:0000256" key="2">
    <source>
        <dbReference type="ARBA" id="ARBA00022801"/>
    </source>
</evidence>
<feature type="signal peptide" evidence="6">
    <location>
        <begin position="1"/>
        <end position="29"/>
    </location>
</feature>
<evidence type="ECO:0000259" key="8">
    <source>
        <dbReference type="Pfam" id="PF17846"/>
    </source>
</evidence>
<dbReference type="Pfam" id="PF17846">
    <property type="entry name" value="XRN_M"/>
    <property type="match status" value="2"/>
</dbReference>
<dbReference type="PANTHER" id="PTHR12341">
    <property type="entry name" value="5'-&gt;3' EXORIBONUCLEASE"/>
    <property type="match status" value="1"/>
</dbReference>
<feature type="compositionally biased region" description="Basic residues" evidence="5">
    <location>
        <begin position="1170"/>
        <end position="1182"/>
    </location>
</feature>
<feature type="compositionally biased region" description="Low complexity" evidence="5">
    <location>
        <begin position="147"/>
        <end position="164"/>
    </location>
</feature>
<reference evidence="9" key="2">
    <citation type="submission" date="2013-10" db="EMBL/GenBank/DDBJ databases">
        <authorList>
            <person name="Aslett M."/>
        </authorList>
    </citation>
    <scope>NUCLEOTIDE SEQUENCE [LARGE SCALE GENOMIC DNA]</scope>
    <source>
        <strain evidence="9">Houghton</strain>
    </source>
</reference>
<dbReference type="GO" id="GO:0005634">
    <property type="term" value="C:nucleus"/>
    <property type="evidence" value="ECO:0007669"/>
    <property type="project" value="TreeGrafter"/>
</dbReference>
<dbReference type="Proteomes" id="UP000030754">
    <property type="component" value="Unassembled WGS sequence"/>
</dbReference>
<dbReference type="AlphaFoldDB" id="U6MT36"/>
<accession>U6MT36</accession>
<keyword evidence="3 9" id="KW-0269">Exonuclease</keyword>
<proteinExistence type="inferred from homology"/>
<feature type="domain" description="Xrn1 helical" evidence="8">
    <location>
        <begin position="937"/>
        <end position="1041"/>
    </location>
</feature>
<feature type="region of interest" description="Disordered" evidence="5">
    <location>
        <begin position="613"/>
        <end position="671"/>
    </location>
</feature>
<evidence type="ECO:0000256" key="6">
    <source>
        <dbReference type="SAM" id="SignalP"/>
    </source>
</evidence>
<dbReference type="GO" id="GO:0000956">
    <property type="term" value="P:nuclear-transcribed mRNA catabolic process"/>
    <property type="evidence" value="ECO:0007669"/>
    <property type="project" value="TreeGrafter"/>
</dbReference>
<protein>
    <submittedName>
        <fullName evidence="9">XRN 5'-3' exonuclease N-terminus domain-containing protein, putative</fullName>
    </submittedName>
</protein>
<feature type="domain" description="Xrn1 N-terminal" evidence="7">
    <location>
        <begin position="116"/>
        <end position="441"/>
    </location>
</feature>
<feature type="compositionally biased region" description="Polar residues" evidence="5">
    <location>
        <begin position="631"/>
        <end position="640"/>
    </location>
</feature>
<dbReference type="RefSeq" id="XP_013435643.1">
    <property type="nucleotide sequence ID" value="XM_013580189.1"/>
</dbReference>
<dbReference type="GO" id="GO:0003723">
    <property type="term" value="F:RNA binding"/>
    <property type="evidence" value="ECO:0007669"/>
    <property type="project" value="TreeGrafter"/>
</dbReference>
<dbReference type="Pfam" id="PF03159">
    <property type="entry name" value="XRN_N"/>
    <property type="match status" value="1"/>
</dbReference>
<dbReference type="Gene3D" id="3.40.50.12390">
    <property type="match status" value="2"/>
</dbReference>
<evidence type="ECO:0000259" key="7">
    <source>
        <dbReference type="Pfam" id="PF03159"/>
    </source>
</evidence>
<keyword evidence="2" id="KW-0378">Hydrolase</keyword>
<evidence type="ECO:0000256" key="5">
    <source>
        <dbReference type="SAM" id="MobiDB-lite"/>
    </source>
</evidence>
<keyword evidence="10" id="KW-1185">Reference proteome</keyword>
<dbReference type="EMBL" id="HG724130">
    <property type="protein sequence ID" value="CDJ67176.1"/>
    <property type="molecule type" value="Genomic_DNA"/>
</dbReference>
<feature type="compositionally biased region" description="Low complexity" evidence="5">
    <location>
        <begin position="319"/>
        <end position="329"/>
    </location>
</feature>
<dbReference type="OrthoDB" id="372487at2759"/>
<feature type="region of interest" description="Disordered" evidence="5">
    <location>
        <begin position="147"/>
        <end position="167"/>
    </location>
</feature>
<feature type="region of interest" description="Disordered" evidence="5">
    <location>
        <begin position="518"/>
        <end position="546"/>
    </location>
</feature>
<dbReference type="InterPro" id="IPR027073">
    <property type="entry name" value="5_3_exoribonuclease"/>
</dbReference>
<feature type="region of interest" description="Disordered" evidence="5">
    <location>
        <begin position="1155"/>
        <end position="1182"/>
    </location>
</feature>
<name>U6MT36_9EIME</name>
<feature type="domain" description="Xrn1 helical" evidence="8">
    <location>
        <begin position="792"/>
        <end position="865"/>
    </location>
</feature>
<feature type="chain" id="PRO_5004674022" evidence="6">
    <location>
        <begin position="30"/>
        <end position="1182"/>
    </location>
</feature>
<keyword evidence="1" id="KW-0540">Nuclease</keyword>
<feature type="compositionally biased region" description="Low complexity" evidence="5">
    <location>
        <begin position="650"/>
        <end position="665"/>
    </location>
</feature>
<dbReference type="GO" id="GO:0004534">
    <property type="term" value="F:5'-3' RNA exonuclease activity"/>
    <property type="evidence" value="ECO:0007669"/>
    <property type="project" value="TreeGrafter"/>
</dbReference>
<keyword evidence="6" id="KW-0732">Signal</keyword>
<evidence type="ECO:0000256" key="3">
    <source>
        <dbReference type="ARBA" id="ARBA00022839"/>
    </source>
</evidence>
<dbReference type="VEuPathDB" id="ToxoDB:ENH_00031900"/>
<evidence type="ECO:0000256" key="4">
    <source>
        <dbReference type="ARBA" id="ARBA00038299"/>
    </source>
</evidence>
<evidence type="ECO:0000256" key="1">
    <source>
        <dbReference type="ARBA" id="ARBA00022722"/>
    </source>
</evidence>
<reference evidence="9" key="1">
    <citation type="submission" date="2013-10" db="EMBL/GenBank/DDBJ databases">
        <title>Genomic analysis of the causative agents of coccidiosis in chickens.</title>
        <authorList>
            <person name="Reid A.J."/>
            <person name="Blake D."/>
            <person name="Billington K."/>
            <person name="Browne H."/>
            <person name="Dunn M."/>
            <person name="Hung S."/>
            <person name="Kawahara F."/>
            <person name="Miranda-Saavedra D."/>
            <person name="Mourier T."/>
            <person name="Nagra H."/>
            <person name="Otto T.D."/>
            <person name="Rawlings N."/>
            <person name="Sanchez A."/>
            <person name="Sanders M."/>
            <person name="Subramaniam C."/>
            <person name="Tay Y."/>
            <person name="Dear P."/>
            <person name="Doerig C."/>
            <person name="Gruber A."/>
            <person name="Parkinson J."/>
            <person name="Shirley M."/>
            <person name="Wan K.L."/>
            <person name="Berriman M."/>
            <person name="Tomley F."/>
            <person name="Pain A."/>
        </authorList>
    </citation>
    <scope>NUCLEOTIDE SEQUENCE [LARGE SCALE GENOMIC DNA]</scope>
    <source>
        <strain evidence="9">Houghton</strain>
    </source>
</reference>
<comment type="similarity">
    <text evidence="4">Belongs to the 5'-3' exonuclease family.</text>
</comment>
<dbReference type="InterPro" id="IPR004859">
    <property type="entry name" value="Xrn1_N"/>
</dbReference>
<gene>
    <name evidence="9" type="ORF">ENH_00031900</name>
</gene>
<dbReference type="GeneID" id="25473355"/>
<evidence type="ECO:0000313" key="10">
    <source>
        <dbReference type="Proteomes" id="UP000030754"/>
    </source>
</evidence>
<evidence type="ECO:0000313" key="9">
    <source>
        <dbReference type="EMBL" id="CDJ67176.1"/>
    </source>
</evidence>
<organism evidence="9 10">
    <name type="scientific">Eimeria necatrix</name>
    <dbReference type="NCBI Taxonomy" id="51315"/>
    <lineage>
        <taxon>Eukaryota</taxon>
        <taxon>Sar</taxon>
        <taxon>Alveolata</taxon>
        <taxon>Apicomplexa</taxon>
        <taxon>Conoidasida</taxon>
        <taxon>Coccidia</taxon>
        <taxon>Eucoccidiorida</taxon>
        <taxon>Eimeriorina</taxon>
        <taxon>Eimeriidae</taxon>
        <taxon>Eimeria</taxon>
    </lineage>
</organism>